<name>A0ABV5UZL9_9MICO</name>
<evidence type="ECO:0000259" key="1">
    <source>
        <dbReference type="SMART" id="SM00871"/>
    </source>
</evidence>
<organism evidence="2 3">
    <name type="scientific">Ornithinimicrobium kibberense</name>
    <dbReference type="NCBI Taxonomy" id="282060"/>
    <lineage>
        <taxon>Bacteria</taxon>
        <taxon>Bacillati</taxon>
        <taxon>Actinomycetota</taxon>
        <taxon>Actinomycetes</taxon>
        <taxon>Micrococcales</taxon>
        <taxon>Ornithinimicrobiaceae</taxon>
        <taxon>Ornithinimicrobium</taxon>
    </lineage>
</organism>
<feature type="domain" description="AraC effector-binding" evidence="1">
    <location>
        <begin position="8"/>
        <end position="158"/>
    </location>
</feature>
<evidence type="ECO:0000313" key="2">
    <source>
        <dbReference type="EMBL" id="MFB9731003.1"/>
    </source>
</evidence>
<dbReference type="EMBL" id="JBHMAX010000006">
    <property type="protein sequence ID" value="MFB9731003.1"/>
    <property type="molecule type" value="Genomic_DNA"/>
</dbReference>
<dbReference type="RefSeq" id="WP_141337314.1">
    <property type="nucleotide sequence ID" value="NZ_JBHMAX010000006.1"/>
</dbReference>
<dbReference type="Gene3D" id="3.20.80.10">
    <property type="entry name" value="Regulatory factor, effector binding domain"/>
    <property type="match status" value="1"/>
</dbReference>
<sequence length="159" mass="17135">MSTEHTLEDPRIVTLDPVTTAAVRATVRMEALRTFFDNSFSLLFATLGEQRTEPAGAPYARYRGEPTETVDVEVGIPVGAAITGDGDVRPSELPGGEVVTATHVGPYDGLGDSYRRLAGWIGEQGRTPSSSMWEVYLTEPGPDVDPAGLRTQICWPLEA</sequence>
<reference evidence="2 3" key="1">
    <citation type="submission" date="2024-09" db="EMBL/GenBank/DDBJ databases">
        <authorList>
            <person name="Sun Q."/>
            <person name="Mori K."/>
        </authorList>
    </citation>
    <scope>NUCLEOTIDE SEQUENCE [LARGE SCALE GENOMIC DNA]</scope>
    <source>
        <strain evidence="2 3">JCM 12763</strain>
    </source>
</reference>
<dbReference type="Proteomes" id="UP001589613">
    <property type="component" value="Unassembled WGS sequence"/>
</dbReference>
<dbReference type="Pfam" id="PF06445">
    <property type="entry name" value="GyrI-like"/>
    <property type="match status" value="1"/>
</dbReference>
<protein>
    <submittedName>
        <fullName evidence="2">GyrI-like domain-containing protein</fullName>
    </submittedName>
</protein>
<accession>A0ABV5UZL9</accession>
<dbReference type="InterPro" id="IPR011256">
    <property type="entry name" value="Reg_factor_effector_dom_sf"/>
</dbReference>
<dbReference type="SUPFAM" id="SSF55136">
    <property type="entry name" value="Probable bacterial effector-binding domain"/>
    <property type="match status" value="1"/>
</dbReference>
<dbReference type="SMART" id="SM00871">
    <property type="entry name" value="AraC_E_bind"/>
    <property type="match status" value="1"/>
</dbReference>
<comment type="caution">
    <text evidence="2">The sequence shown here is derived from an EMBL/GenBank/DDBJ whole genome shotgun (WGS) entry which is preliminary data.</text>
</comment>
<gene>
    <name evidence="2" type="ORF">ACFFN0_02975</name>
</gene>
<evidence type="ECO:0000313" key="3">
    <source>
        <dbReference type="Proteomes" id="UP001589613"/>
    </source>
</evidence>
<dbReference type="InterPro" id="IPR029442">
    <property type="entry name" value="GyrI-like"/>
</dbReference>
<keyword evidence="3" id="KW-1185">Reference proteome</keyword>
<proteinExistence type="predicted"/>
<dbReference type="InterPro" id="IPR010499">
    <property type="entry name" value="AraC_E-bd"/>
</dbReference>